<dbReference type="PANTHER" id="PTHR34070">
    <property type="entry name" value="ARMADILLO-TYPE FOLD"/>
    <property type="match status" value="1"/>
</dbReference>
<name>A0A511NEI7_9FLAO</name>
<dbReference type="STRING" id="1218108.GCA_000382425_01120"/>
<dbReference type="SUPFAM" id="SSF48371">
    <property type="entry name" value="ARM repeat"/>
    <property type="match status" value="1"/>
</dbReference>
<organism evidence="1 2">
    <name type="scientific">Empedobacter brevis NBRC 14943 = ATCC 43319</name>
    <dbReference type="NCBI Taxonomy" id="1218108"/>
    <lineage>
        <taxon>Bacteria</taxon>
        <taxon>Pseudomonadati</taxon>
        <taxon>Bacteroidota</taxon>
        <taxon>Flavobacteriia</taxon>
        <taxon>Flavobacteriales</taxon>
        <taxon>Weeksellaceae</taxon>
        <taxon>Empedobacter</taxon>
    </lineage>
</organism>
<reference evidence="1 2" key="1">
    <citation type="submission" date="2019-07" db="EMBL/GenBank/DDBJ databases">
        <title>Whole genome shotgun sequence of Empedobacter brevis NBRC 14943.</title>
        <authorList>
            <person name="Hosoyama A."/>
            <person name="Uohara A."/>
            <person name="Ohji S."/>
            <person name="Ichikawa N."/>
        </authorList>
    </citation>
    <scope>NUCLEOTIDE SEQUENCE [LARGE SCALE GENOMIC DNA]</scope>
    <source>
        <strain evidence="1 2">NBRC 14943</strain>
    </source>
</reference>
<dbReference type="RefSeq" id="WP_019974629.1">
    <property type="nucleotide sequence ID" value="NZ_BJXC01000003.1"/>
</dbReference>
<dbReference type="EMBL" id="BJXC01000003">
    <property type="protein sequence ID" value="GEM50918.1"/>
    <property type="molecule type" value="Genomic_DNA"/>
</dbReference>
<proteinExistence type="predicted"/>
<dbReference type="GeneID" id="84649339"/>
<sequence length="237" mass="28295">MSSDELKIILNELKNQRKAEILSGYFKTKKGEYGEGDTFLGLTVPQQRIIAKEYWNKLNFDALRNLLSEDIHEYRLVALLIMVLQYEKSKKEIDFQKKMIEFYLSQTSRINNWDLVDTSCYKILGHYCFHQKREDLLYDLADSDNLWEKRIAVVSTMYYIKQNSLEIVPEIVLNNLNHSHDLMHKANGWMLREMGKKDDQKLIQFLDEYTLQMPRTTLRYAVEKIDPVLKDYYMKLK</sequence>
<dbReference type="Pfam" id="PF08713">
    <property type="entry name" value="DNA_alkylation"/>
    <property type="match status" value="1"/>
</dbReference>
<dbReference type="PANTHER" id="PTHR34070:SF1">
    <property type="entry name" value="DNA ALKYLATION REPAIR PROTEIN"/>
    <property type="match status" value="1"/>
</dbReference>
<gene>
    <name evidence="1" type="ORF">EB1_07080</name>
</gene>
<dbReference type="Proteomes" id="UP000321245">
    <property type="component" value="Unassembled WGS sequence"/>
</dbReference>
<dbReference type="OrthoDB" id="9775346at2"/>
<dbReference type="AlphaFoldDB" id="A0A511NEI7"/>
<accession>A0A511NEI7</accession>
<dbReference type="InterPro" id="IPR016024">
    <property type="entry name" value="ARM-type_fold"/>
</dbReference>
<keyword evidence="2" id="KW-1185">Reference proteome</keyword>
<dbReference type="CDD" id="cd06561">
    <property type="entry name" value="AlkD_like"/>
    <property type="match status" value="1"/>
</dbReference>
<comment type="caution">
    <text evidence="1">The sequence shown here is derived from an EMBL/GenBank/DDBJ whole genome shotgun (WGS) entry which is preliminary data.</text>
</comment>
<dbReference type="Gene3D" id="1.25.10.90">
    <property type="match status" value="1"/>
</dbReference>
<protein>
    <submittedName>
        <fullName evidence="1">DNA alkylation repair protein</fullName>
    </submittedName>
</protein>
<evidence type="ECO:0000313" key="2">
    <source>
        <dbReference type="Proteomes" id="UP000321245"/>
    </source>
</evidence>
<dbReference type="InterPro" id="IPR014825">
    <property type="entry name" value="DNA_alkylation"/>
</dbReference>
<evidence type="ECO:0000313" key="1">
    <source>
        <dbReference type="EMBL" id="GEM50918.1"/>
    </source>
</evidence>